<proteinExistence type="predicted"/>
<dbReference type="Gene3D" id="3.30.200.20">
    <property type="entry name" value="Phosphorylase Kinase, domain 1"/>
    <property type="match status" value="1"/>
</dbReference>
<dbReference type="NCBIfam" id="TIGR02906">
    <property type="entry name" value="spore_CotS"/>
    <property type="match status" value="1"/>
</dbReference>
<dbReference type="InterPro" id="IPR014255">
    <property type="entry name" value="Spore_coat_CotS"/>
</dbReference>
<dbReference type="PANTHER" id="PTHR39179:SF1">
    <property type="entry name" value="SPORE COAT PROTEIN I"/>
    <property type="match status" value="1"/>
</dbReference>
<dbReference type="AlphaFoldDB" id="A0A3R5VUY9"/>
<evidence type="ECO:0000313" key="3">
    <source>
        <dbReference type="Proteomes" id="UP000283738"/>
    </source>
</evidence>
<dbReference type="Proteomes" id="UP000283738">
    <property type="component" value="Unassembled WGS sequence"/>
</dbReference>
<keyword evidence="2" id="KW-0167">Capsid protein</keyword>
<reference evidence="2 3" key="1">
    <citation type="submission" date="2018-08" db="EMBL/GenBank/DDBJ databases">
        <title>A genome reference for cultivated species of the human gut microbiota.</title>
        <authorList>
            <person name="Zou Y."/>
            <person name="Xue W."/>
            <person name="Luo G."/>
        </authorList>
    </citation>
    <scope>NUCLEOTIDE SEQUENCE [LARGE SCALE GENOMIC DNA]</scope>
    <source>
        <strain evidence="2 3">AF28-15</strain>
    </source>
</reference>
<sequence length="333" mass="39229">MEGIFMYIRPEQIAEQYEMEVKSISKGRDCFLCETDLGMRALKEYRGSVERAEFLAGMLDFLKEQNIVAEQIFYTKEGEIFARDEEEQNYLLLSVFRGAECDTKSREDMVYAVRLLAGLHNATERYPDEVPEFVKMNPNALLLLYEKHNRELRQVRNYIRGRKQKNEFEEMFMRQFAGFFEKAQAVTEQLKNMEICEELTGFCHGDYNQHNVVFSREGVAVVNFLNFSYQIRVSDLSNFVRKMMEKNNWNTSLGMELIGAYDSVRKLKPQELSYLYFYLAYPEKFWKIANHYSHSHKAWLSGRNTEKLSKVVAQEGAREHFLQTLAGKVENRI</sequence>
<protein>
    <submittedName>
        <fullName evidence="2">CotS family spore coat protein</fullName>
    </submittedName>
</protein>
<dbReference type="SUPFAM" id="SSF56112">
    <property type="entry name" value="Protein kinase-like (PK-like)"/>
    <property type="match status" value="1"/>
</dbReference>
<dbReference type="Pfam" id="PF01636">
    <property type="entry name" value="APH"/>
    <property type="match status" value="1"/>
</dbReference>
<comment type="caution">
    <text evidence="2">The sequence shown here is derived from an EMBL/GenBank/DDBJ whole genome shotgun (WGS) entry which is preliminary data.</text>
</comment>
<dbReference type="EMBL" id="QRTF01000016">
    <property type="protein sequence ID" value="RGQ49357.1"/>
    <property type="molecule type" value="Genomic_DNA"/>
</dbReference>
<gene>
    <name evidence="2" type="ORF">DWY96_08680</name>
</gene>
<dbReference type="InterPro" id="IPR011009">
    <property type="entry name" value="Kinase-like_dom_sf"/>
</dbReference>
<evidence type="ECO:0000313" key="2">
    <source>
        <dbReference type="EMBL" id="RGQ49357.1"/>
    </source>
</evidence>
<feature type="domain" description="Aminoglycoside phosphotransferase" evidence="1">
    <location>
        <begin position="34"/>
        <end position="257"/>
    </location>
</feature>
<name>A0A3R5VUY9_9FIRM</name>
<dbReference type="GO" id="GO:0042601">
    <property type="term" value="C:endospore-forming forespore"/>
    <property type="evidence" value="ECO:0007669"/>
    <property type="project" value="TreeGrafter"/>
</dbReference>
<dbReference type="InterPro" id="IPR002575">
    <property type="entry name" value="Aminoglycoside_PTrfase"/>
</dbReference>
<organism evidence="2 3">
    <name type="scientific">Roseburia inulinivorans</name>
    <dbReference type="NCBI Taxonomy" id="360807"/>
    <lineage>
        <taxon>Bacteria</taxon>
        <taxon>Bacillati</taxon>
        <taxon>Bacillota</taxon>
        <taxon>Clostridia</taxon>
        <taxon>Lachnospirales</taxon>
        <taxon>Lachnospiraceae</taxon>
        <taxon>Roseburia</taxon>
    </lineage>
</organism>
<dbReference type="Gene3D" id="3.90.1200.10">
    <property type="match status" value="1"/>
</dbReference>
<accession>A0A3R5VUY9</accession>
<dbReference type="InterPro" id="IPR047175">
    <property type="entry name" value="CotS-like"/>
</dbReference>
<evidence type="ECO:0000259" key="1">
    <source>
        <dbReference type="Pfam" id="PF01636"/>
    </source>
</evidence>
<dbReference type="PANTHER" id="PTHR39179">
    <property type="entry name" value="SPORE COAT PROTEIN I"/>
    <property type="match status" value="1"/>
</dbReference>
<keyword evidence="2" id="KW-0946">Virion</keyword>